<protein>
    <submittedName>
        <fullName evidence="1">Uncharacterized protein</fullName>
    </submittedName>
</protein>
<evidence type="ECO:0000313" key="2">
    <source>
        <dbReference type="Proteomes" id="UP000199103"/>
    </source>
</evidence>
<evidence type="ECO:0000313" key="1">
    <source>
        <dbReference type="EMBL" id="SDS18074.1"/>
    </source>
</evidence>
<dbReference type="OrthoDB" id="530515at2"/>
<reference evidence="1 2" key="1">
    <citation type="submission" date="2016-10" db="EMBL/GenBank/DDBJ databases">
        <authorList>
            <person name="de Groot N.N."/>
        </authorList>
    </citation>
    <scope>NUCLEOTIDE SEQUENCE [LARGE SCALE GENOMIC DNA]</scope>
    <source>
        <strain evidence="1 2">DSM 21800</strain>
    </source>
</reference>
<gene>
    <name evidence="1" type="ORF">SAMN04489812_1129</name>
</gene>
<dbReference type="EMBL" id="LT629772">
    <property type="protein sequence ID" value="SDS18074.1"/>
    <property type="molecule type" value="Genomic_DNA"/>
</dbReference>
<dbReference type="AlphaFoldDB" id="A0A1H1Q3X9"/>
<sequence>MPAIELDRHRLMVRFTGWESLMVRRQTLEVPIGSIDRVEVLPDWTSESLGLRVGLVISGWYKLGTFTHPSGTRRLVAMKRGLPVLRLGLTGPADAAPRFDELLLSTQRASEIASTITSARAAYR</sequence>
<proteinExistence type="predicted"/>
<dbReference type="Proteomes" id="UP000199103">
    <property type="component" value="Chromosome I"/>
</dbReference>
<accession>A0A1H1Q3X9</accession>
<organism evidence="1 2">
    <name type="scientific">Microlunatus soli</name>
    <dbReference type="NCBI Taxonomy" id="630515"/>
    <lineage>
        <taxon>Bacteria</taxon>
        <taxon>Bacillati</taxon>
        <taxon>Actinomycetota</taxon>
        <taxon>Actinomycetes</taxon>
        <taxon>Propionibacteriales</taxon>
        <taxon>Propionibacteriaceae</taxon>
        <taxon>Microlunatus</taxon>
    </lineage>
</organism>
<name>A0A1H1Q3X9_9ACTN</name>
<keyword evidence="2" id="KW-1185">Reference proteome</keyword>
<dbReference type="STRING" id="630515.SAMN04489812_1129"/>